<organism evidence="2 3">
    <name type="scientific">Nelumbo nucifera</name>
    <name type="common">Sacred lotus</name>
    <dbReference type="NCBI Taxonomy" id="4432"/>
    <lineage>
        <taxon>Eukaryota</taxon>
        <taxon>Viridiplantae</taxon>
        <taxon>Streptophyta</taxon>
        <taxon>Embryophyta</taxon>
        <taxon>Tracheophyta</taxon>
        <taxon>Spermatophyta</taxon>
        <taxon>Magnoliopsida</taxon>
        <taxon>Proteales</taxon>
        <taxon>Nelumbonaceae</taxon>
        <taxon>Nelumbo</taxon>
    </lineage>
</organism>
<dbReference type="EMBL" id="DUZY01000005">
    <property type="protein sequence ID" value="DAD39984.1"/>
    <property type="molecule type" value="Genomic_DNA"/>
</dbReference>
<dbReference type="Proteomes" id="UP000607653">
    <property type="component" value="Unassembled WGS sequence"/>
</dbReference>
<name>A0A822Z951_NELNU</name>
<comment type="caution">
    <text evidence="2">The sequence shown here is derived from an EMBL/GenBank/DDBJ whole genome shotgun (WGS) entry which is preliminary data.</text>
</comment>
<keyword evidence="3" id="KW-1185">Reference proteome</keyword>
<protein>
    <submittedName>
        <fullName evidence="2">Uncharacterized protein</fullName>
    </submittedName>
</protein>
<accession>A0A822Z951</accession>
<evidence type="ECO:0000313" key="3">
    <source>
        <dbReference type="Proteomes" id="UP000607653"/>
    </source>
</evidence>
<dbReference type="EMBL" id="DUZY01000005">
    <property type="protein sequence ID" value="DAD39985.1"/>
    <property type="molecule type" value="Genomic_DNA"/>
</dbReference>
<gene>
    <name evidence="1" type="ORF">HUJ06_014307</name>
    <name evidence="2" type="ORF">HUJ06_014308</name>
</gene>
<sequence length="23" mass="2647">MEKSGLHTISTCILSVIYMRNFC</sequence>
<reference evidence="2 3" key="1">
    <citation type="journal article" date="2020" name="Mol. Biol. Evol.">
        <title>Distinct Expression and Methylation Patterns for Genes with Different Fates following a Single Whole-Genome Duplication in Flowering Plants.</title>
        <authorList>
            <person name="Shi T."/>
            <person name="Rahmani R.S."/>
            <person name="Gugger P.F."/>
            <person name="Wang M."/>
            <person name="Li H."/>
            <person name="Zhang Y."/>
            <person name="Li Z."/>
            <person name="Wang Q."/>
            <person name="Van de Peer Y."/>
            <person name="Marchal K."/>
            <person name="Chen J."/>
        </authorList>
    </citation>
    <scope>NUCLEOTIDE SEQUENCE [LARGE SCALE GENOMIC DNA]</scope>
    <source>
        <tissue evidence="2">Leaf</tissue>
    </source>
</reference>
<dbReference type="AlphaFoldDB" id="A0A822Z951"/>
<evidence type="ECO:0000313" key="1">
    <source>
        <dbReference type="EMBL" id="DAD39984.1"/>
    </source>
</evidence>
<proteinExistence type="predicted"/>
<evidence type="ECO:0000313" key="2">
    <source>
        <dbReference type="EMBL" id="DAD39985.1"/>
    </source>
</evidence>